<accession>A0AC59ZNN7</accession>
<evidence type="ECO:0000313" key="2">
    <source>
        <dbReference type="Proteomes" id="UP001162501"/>
    </source>
</evidence>
<organism evidence="1 2">
    <name type="scientific">Rangifer tarandus platyrhynchus</name>
    <name type="common">Svalbard reindeer</name>
    <dbReference type="NCBI Taxonomy" id="3082113"/>
    <lineage>
        <taxon>Eukaryota</taxon>
        <taxon>Metazoa</taxon>
        <taxon>Chordata</taxon>
        <taxon>Craniata</taxon>
        <taxon>Vertebrata</taxon>
        <taxon>Euteleostomi</taxon>
        <taxon>Mammalia</taxon>
        <taxon>Eutheria</taxon>
        <taxon>Laurasiatheria</taxon>
        <taxon>Artiodactyla</taxon>
        <taxon>Ruminantia</taxon>
        <taxon>Pecora</taxon>
        <taxon>Cervidae</taxon>
        <taxon>Odocoileinae</taxon>
        <taxon>Rangifer</taxon>
    </lineage>
</organism>
<gene>
    <name evidence="1" type="ORF">MRATA1EN22A_LOCUS20774</name>
</gene>
<sequence length="113" mass="12763">MGPRGPTTQFQQSLAAWPIWLLLYSHSLSTYQPSLDNSEGNLKHYAKSLQLCPTPCDPTDCSLSGSSVQGILQARLQEWVVISSSIRHQTFHHKKFSIYPNCKDSLKKIFIEV</sequence>
<name>A0AC59ZNN7_RANTA</name>
<reference evidence="1" key="1">
    <citation type="submission" date="2023-05" db="EMBL/GenBank/DDBJ databases">
        <authorList>
            <consortium name="ELIXIR-Norway"/>
        </authorList>
    </citation>
    <scope>NUCLEOTIDE SEQUENCE</scope>
</reference>
<dbReference type="Proteomes" id="UP001162501">
    <property type="component" value="Chromosome 32"/>
</dbReference>
<proteinExistence type="predicted"/>
<reference evidence="1" key="2">
    <citation type="submission" date="2025-03" db="EMBL/GenBank/DDBJ databases">
        <authorList>
            <consortium name="ELIXIR-Norway"/>
            <consortium name="Elixir Norway"/>
        </authorList>
    </citation>
    <scope>NUCLEOTIDE SEQUENCE</scope>
</reference>
<evidence type="ECO:0000313" key="1">
    <source>
        <dbReference type="EMBL" id="CAN0476791.1"/>
    </source>
</evidence>
<protein>
    <submittedName>
        <fullName evidence="1">Uncharacterized protein</fullName>
    </submittedName>
</protein>
<dbReference type="EMBL" id="OX596116">
    <property type="protein sequence ID" value="CAN0476791.1"/>
    <property type="molecule type" value="Genomic_DNA"/>
</dbReference>